<dbReference type="STRING" id="33903.AQJ43_24310"/>
<dbReference type="GeneID" id="41542497"/>
<dbReference type="Gene3D" id="3.30.750.180">
    <property type="entry name" value="GpdQ, beta-strand dimerisation domain"/>
    <property type="match status" value="1"/>
</dbReference>
<organism evidence="2 5">
    <name type="scientific">Streptomyces avermitilis</name>
    <dbReference type="NCBI Taxonomy" id="33903"/>
    <lineage>
        <taxon>Bacteria</taxon>
        <taxon>Bacillati</taxon>
        <taxon>Actinomycetota</taxon>
        <taxon>Actinomycetes</taxon>
        <taxon>Kitasatosporales</taxon>
        <taxon>Streptomycetaceae</taxon>
        <taxon>Streptomyces</taxon>
    </lineage>
</organism>
<dbReference type="PANTHER" id="PTHR43143">
    <property type="entry name" value="METALLOPHOSPHOESTERASE, CALCINEURIN SUPERFAMILY"/>
    <property type="match status" value="1"/>
</dbReference>
<dbReference type="SUPFAM" id="SSF56300">
    <property type="entry name" value="Metallo-dependent phosphatases"/>
    <property type="match status" value="1"/>
</dbReference>
<dbReference type="InterPro" id="IPR022506">
    <property type="entry name" value="Metallophosphoesterase_PPA1498"/>
</dbReference>
<dbReference type="Proteomes" id="UP000299211">
    <property type="component" value="Unassembled WGS sequence"/>
</dbReference>
<accession>A0A4D4LW24</accession>
<dbReference type="OMA" id="QQFRTFE"/>
<gene>
    <name evidence="2" type="ORF">SAV14893_049450</name>
    <name evidence="3" type="ORF">SAV31267_037200</name>
</gene>
<dbReference type="InterPro" id="IPR042281">
    <property type="entry name" value="GpdQ_beta-strand"/>
</dbReference>
<sequence>MSRIRSVAAATATAAHAAAGALDRRSLLAATGAVSLSAGLGFALRPGSEVPAPAHAATGEALAVSRQAPAAPLAPYTRGTTLSSVAAARSGSSGYRRLGDGAAWKRVVRGDLATPKAGRAGRRTALASFVQFTDLHLVDVQHPLRYEYLRSQTASAWRPQESLSVAGAVSLVERVNALRGAPVTGTPLHFVMTTGDNTDNNSKTELDWFLKVMSGGRVTPNSGDPRHYEGVQSSGLKLYWQPDAALRDADKQLGFPRIQGFLAAAIRELRSPGLNLPWYSTVGNHDALPGGCYAPGDSYFAEVAVGGKKLMTLDQAAGKAIWDNVKKGGDPKGVDFKAMLKSQARHMRSVTPDEARAPFTPAEYLKAHLDPAHTGPGPIGHGYSEANLSAGTQYYVFRIADDVLGISLDTTDPGGHYEGSIGTAQLKWLEKTLRDNKDSYVIVFSHHTSKTMRNLNTDPAHPGEKRHGGAELVSVLGNHPNVAAWVNGHSHKNDITAHAAPNKGSKGAFWEISTASHVDFPQLARIIELVDNKDGTISLFTTLIESAAPHRTDFADLTQTGLAALYRELGFNAPGARSTLSGTAEDRNTELVLTKG</sequence>
<proteinExistence type="predicted"/>
<dbReference type="GO" id="GO:0016787">
    <property type="term" value="F:hydrolase activity"/>
    <property type="evidence" value="ECO:0007669"/>
    <property type="project" value="InterPro"/>
</dbReference>
<feature type="signal peptide" evidence="1">
    <location>
        <begin position="1"/>
        <end position="17"/>
    </location>
</feature>
<evidence type="ECO:0000313" key="5">
    <source>
        <dbReference type="Proteomes" id="UP000302139"/>
    </source>
</evidence>
<dbReference type="AlphaFoldDB" id="A0A4D4LW24"/>
<evidence type="ECO:0000313" key="3">
    <source>
        <dbReference type="EMBL" id="GDY74235.1"/>
    </source>
</evidence>
<protein>
    <submittedName>
        <fullName evidence="2">Metallophosphoesterase</fullName>
    </submittedName>
</protein>
<keyword evidence="1" id="KW-0732">Signal</keyword>
<evidence type="ECO:0000256" key="1">
    <source>
        <dbReference type="SAM" id="SignalP"/>
    </source>
</evidence>
<dbReference type="EMBL" id="BJHY01000001">
    <property type="protein sequence ID" value="GDY74235.1"/>
    <property type="molecule type" value="Genomic_DNA"/>
</dbReference>
<name>A0A4D4LW24_STRAX</name>
<dbReference type="PANTHER" id="PTHR43143:SF1">
    <property type="entry name" value="SERINE_THREONINE-PROTEIN PHOSPHATASE CPPED1"/>
    <property type="match status" value="1"/>
</dbReference>
<dbReference type="InterPro" id="IPR029052">
    <property type="entry name" value="Metallo-depent_PP-like"/>
</dbReference>
<dbReference type="InterPro" id="IPR051918">
    <property type="entry name" value="STPP_CPPED1"/>
</dbReference>
<reference evidence="3 4" key="1">
    <citation type="submission" date="2019-04" db="EMBL/GenBank/DDBJ databases">
        <title>Draft genome sequences of Streptomyces avermitilis ATCC 31267.</title>
        <authorList>
            <person name="Komaki H."/>
            <person name="Tamura T."/>
            <person name="Hosoyama A."/>
        </authorList>
    </citation>
    <scope>NUCLEOTIDE SEQUENCE [LARGE SCALE GENOMIC DNA]</scope>
    <source>
        <strain evidence="3 4">ATCC 31267</strain>
    </source>
</reference>
<reference evidence="2 5" key="2">
    <citation type="submission" date="2019-04" db="EMBL/GenBank/DDBJ databases">
        <title>Draft genome sequences of Streptomyces avermitilis NBRC 14893.</title>
        <authorList>
            <person name="Komaki H."/>
            <person name="Tamura T."/>
            <person name="Hosoyama A."/>
        </authorList>
    </citation>
    <scope>NUCLEOTIDE SEQUENCE [LARGE SCALE GENOMIC DNA]</scope>
    <source>
        <strain evidence="2 5">NBRC 14893</strain>
    </source>
</reference>
<dbReference type="InterPro" id="IPR006311">
    <property type="entry name" value="TAT_signal"/>
</dbReference>
<dbReference type="RefSeq" id="WP_010986808.1">
    <property type="nucleotide sequence ID" value="NZ_BAABTN010000099.1"/>
</dbReference>
<dbReference type="NCBIfam" id="TIGR03767">
    <property type="entry name" value="P_acnes_RR"/>
    <property type="match status" value="1"/>
</dbReference>
<evidence type="ECO:0000313" key="4">
    <source>
        <dbReference type="Proteomes" id="UP000299211"/>
    </source>
</evidence>
<dbReference type="EMBL" id="BJHX01000001">
    <property type="protein sequence ID" value="GDY65552.1"/>
    <property type="molecule type" value="Genomic_DNA"/>
</dbReference>
<dbReference type="Proteomes" id="UP000302139">
    <property type="component" value="Unassembled WGS sequence"/>
</dbReference>
<dbReference type="PROSITE" id="PS51318">
    <property type="entry name" value="TAT"/>
    <property type="match status" value="1"/>
</dbReference>
<evidence type="ECO:0000313" key="2">
    <source>
        <dbReference type="EMBL" id="GDY65552.1"/>
    </source>
</evidence>
<comment type="caution">
    <text evidence="2">The sequence shown here is derived from an EMBL/GenBank/DDBJ whole genome shotgun (WGS) entry which is preliminary data.</text>
</comment>
<feature type="chain" id="PRO_5033440363" evidence="1">
    <location>
        <begin position="18"/>
        <end position="596"/>
    </location>
</feature>